<gene>
    <name evidence="8" type="ORF">AFUS01_LOCUS4391</name>
</gene>
<evidence type="ECO:0000313" key="8">
    <source>
        <dbReference type="EMBL" id="CAG7702001.1"/>
    </source>
</evidence>
<dbReference type="PROSITE" id="PS00557">
    <property type="entry name" value="FMN_HYDROXY_ACID_DH_1"/>
    <property type="match status" value="1"/>
</dbReference>
<proteinExistence type="predicted"/>
<keyword evidence="3" id="KW-0288">FMN</keyword>
<dbReference type="GO" id="GO:0003973">
    <property type="term" value="F:(S)-2-hydroxy-acid oxidase activity"/>
    <property type="evidence" value="ECO:0007669"/>
    <property type="project" value="UniProtKB-EC"/>
</dbReference>
<dbReference type="InterPro" id="IPR008259">
    <property type="entry name" value="FMN_hydac_DH_AS"/>
</dbReference>
<keyword evidence="9" id="KW-1185">Reference proteome</keyword>
<evidence type="ECO:0000259" key="7">
    <source>
        <dbReference type="PROSITE" id="PS51349"/>
    </source>
</evidence>
<dbReference type="InterPro" id="IPR000262">
    <property type="entry name" value="FMN-dep_DH"/>
</dbReference>
<comment type="catalytic activity">
    <reaction evidence="5">
        <text>a (2S)-2-hydroxycarboxylate + O2 = a 2-oxocarboxylate + H2O2</text>
        <dbReference type="Rhea" id="RHEA:16789"/>
        <dbReference type="ChEBI" id="CHEBI:15379"/>
        <dbReference type="ChEBI" id="CHEBI:16240"/>
        <dbReference type="ChEBI" id="CHEBI:35179"/>
        <dbReference type="ChEBI" id="CHEBI:58123"/>
        <dbReference type="EC" id="1.1.3.15"/>
    </reaction>
    <physiologicalReaction direction="left-to-right" evidence="5">
        <dbReference type="Rhea" id="RHEA:16790"/>
    </physiologicalReaction>
</comment>
<evidence type="ECO:0000256" key="3">
    <source>
        <dbReference type="ARBA" id="ARBA00022643"/>
    </source>
</evidence>
<dbReference type="Proteomes" id="UP000708208">
    <property type="component" value="Unassembled WGS sequence"/>
</dbReference>
<name>A0A8J2NJD7_9HEXA</name>
<comment type="caution">
    <text evidence="8">The sequence shown here is derived from an EMBL/GenBank/DDBJ whole genome shotgun (WGS) entry which is preliminary data.</text>
</comment>
<comment type="catalytic activity">
    <reaction evidence="6">
        <text>2-hydroxyoctanoate + O2 = 2-oxooctanoate + H2O2</text>
        <dbReference type="Rhea" id="RHEA:67940"/>
        <dbReference type="ChEBI" id="CHEBI:15379"/>
        <dbReference type="ChEBI" id="CHEBI:16240"/>
        <dbReference type="ChEBI" id="CHEBI:133514"/>
        <dbReference type="ChEBI" id="CHEBI:176689"/>
    </reaction>
    <physiologicalReaction direction="left-to-right" evidence="6">
        <dbReference type="Rhea" id="RHEA:67941"/>
    </physiologicalReaction>
</comment>
<protein>
    <recommendedName>
        <fullName evidence="7">FMN hydroxy acid dehydrogenase domain-containing protein</fullName>
    </recommendedName>
</protein>
<evidence type="ECO:0000256" key="4">
    <source>
        <dbReference type="ARBA" id="ARBA00023002"/>
    </source>
</evidence>
<dbReference type="AlphaFoldDB" id="A0A8J2NJD7"/>
<dbReference type="Pfam" id="PF01070">
    <property type="entry name" value="FMN_dh"/>
    <property type="match status" value="1"/>
</dbReference>
<evidence type="ECO:0000256" key="1">
    <source>
        <dbReference type="ARBA" id="ARBA00001917"/>
    </source>
</evidence>
<dbReference type="PROSITE" id="PS51349">
    <property type="entry name" value="FMN_HYDROXY_ACID_DH_2"/>
    <property type="match status" value="1"/>
</dbReference>
<dbReference type="EMBL" id="CAJVCH010027312">
    <property type="protein sequence ID" value="CAG7702001.1"/>
    <property type="molecule type" value="Genomic_DNA"/>
</dbReference>
<organism evidence="8 9">
    <name type="scientific">Allacma fusca</name>
    <dbReference type="NCBI Taxonomy" id="39272"/>
    <lineage>
        <taxon>Eukaryota</taxon>
        <taxon>Metazoa</taxon>
        <taxon>Ecdysozoa</taxon>
        <taxon>Arthropoda</taxon>
        <taxon>Hexapoda</taxon>
        <taxon>Collembola</taxon>
        <taxon>Symphypleona</taxon>
        <taxon>Sminthuridae</taxon>
        <taxon>Allacma</taxon>
    </lineage>
</organism>
<feature type="domain" description="FMN hydroxy acid dehydrogenase" evidence="7">
    <location>
        <begin position="1"/>
        <end position="56"/>
    </location>
</feature>
<sequence>MALEFGVDGIFVSNHGGRQLDTVLASIDALPEIVEVVKGRCDIYLDGGVLHRKRHF</sequence>
<evidence type="ECO:0000313" key="9">
    <source>
        <dbReference type="Proteomes" id="UP000708208"/>
    </source>
</evidence>
<reference evidence="8" key="1">
    <citation type="submission" date="2021-06" db="EMBL/GenBank/DDBJ databases">
        <authorList>
            <person name="Hodson N. C."/>
            <person name="Mongue J. A."/>
            <person name="Jaron S. K."/>
        </authorList>
    </citation>
    <scope>NUCLEOTIDE SEQUENCE</scope>
</reference>
<evidence type="ECO:0000256" key="6">
    <source>
        <dbReference type="ARBA" id="ARBA00029327"/>
    </source>
</evidence>
<keyword evidence="4" id="KW-0560">Oxidoreductase</keyword>
<dbReference type="OrthoDB" id="25826at2759"/>
<dbReference type="PANTHER" id="PTHR10578:SF107">
    <property type="entry name" value="2-HYDROXYACID OXIDASE 1"/>
    <property type="match status" value="1"/>
</dbReference>
<keyword evidence="2" id="KW-0285">Flavoprotein</keyword>
<comment type="cofactor">
    <cofactor evidence="1">
        <name>FMN</name>
        <dbReference type="ChEBI" id="CHEBI:58210"/>
    </cofactor>
</comment>
<dbReference type="InterPro" id="IPR037396">
    <property type="entry name" value="FMN_HAD"/>
</dbReference>
<evidence type="ECO:0000256" key="2">
    <source>
        <dbReference type="ARBA" id="ARBA00022630"/>
    </source>
</evidence>
<dbReference type="GO" id="GO:0005777">
    <property type="term" value="C:peroxisome"/>
    <property type="evidence" value="ECO:0007669"/>
    <property type="project" value="UniProtKB-ARBA"/>
</dbReference>
<dbReference type="PANTHER" id="PTHR10578">
    <property type="entry name" value="S -2-HYDROXY-ACID OXIDASE-RELATED"/>
    <property type="match status" value="1"/>
</dbReference>
<evidence type="ECO:0000256" key="5">
    <source>
        <dbReference type="ARBA" id="ARBA00029325"/>
    </source>
</evidence>
<accession>A0A8J2NJD7</accession>